<feature type="region of interest" description="Disordered" evidence="4">
    <location>
        <begin position="68"/>
        <end position="164"/>
    </location>
</feature>
<dbReference type="InterPro" id="IPR036047">
    <property type="entry name" value="F-box-like_dom_sf"/>
</dbReference>
<feature type="compositionally biased region" description="Polar residues" evidence="4">
    <location>
        <begin position="215"/>
        <end position="225"/>
    </location>
</feature>
<evidence type="ECO:0000256" key="4">
    <source>
        <dbReference type="SAM" id="MobiDB-lite"/>
    </source>
</evidence>
<evidence type="ECO:0000313" key="7">
    <source>
        <dbReference type="Proteomes" id="UP000253472"/>
    </source>
</evidence>
<name>A0A367Y0S2_9ASCO</name>
<accession>A0A367Y0S2</accession>
<dbReference type="AlphaFoldDB" id="A0A367Y0S2"/>
<keyword evidence="2" id="KW-0677">Repeat</keyword>
<dbReference type="PROSITE" id="PS50082">
    <property type="entry name" value="WD_REPEATS_2"/>
    <property type="match status" value="4"/>
</dbReference>
<dbReference type="InterPro" id="IPR036322">
    <property type="entry name" value="WD40_repeat_dom_sf"/>
</dbReference>
<evidence type="ECO:0000313" key="6">
    <source>
        <dbReference type="EMBL" id="RCK59485.1"/>
    </source>
</evidence>
<dbReference type="Proteomes" id="UP000253472">
    <property type="component" value="Unassembled WGS sequence"/>
</dbReference>
<dbReference type="GO" id="GO:0043161">
    <property type="term" value="P:proteasome-mediated ubiquitin-dependent protein catabolic process"/>
    <property type="evidence" value="ECO:0007669"/>
    <property type="project" value="TreeGrafter"/>
</dbReference>
<dbReference type="PROSITE" id="PS50181">
    <property type="entry name" value="FBOX"/>
    <property type="match status" value="1"/>
</dbReference>
<feature type="region of interest" description="Disordered" evidence="4">
    <location>
        <begin position="207"/>
        <end position="227"/>
    </location>
</feature>
<evidence type="ECO:0000256" key="2">
    <source>
        <dbReference type="ARBA" id="ARBA00022737"/>
    </source>
</evidence>
<dbReference type="SUPFAM" id="SSF50978">
    <property type="entry name" value="WD40 repeat-like"/>
    <property type="match status" value="1"/>
</dbReference>
<dbReference type="Pfam" id="PF00400">
    <property type="entry name" value="WD40"/>
    <property type="match status" value="7"/>
</dbReference>
<dbReference type="GO" id="GO:0005634">
    <property type="term" value="C:nucleus"/>
    <property type="evidence" value="ECO:0007669"/>
    <property type="project" value="TreeGrafter"/>
</dbReference>
<dbReference type="InterPro" id="IPR019775">
    <property type="entry name" value="WD40_repeat_CS"/>
</dbReference>
<dbReference type="PANTHER" id="PTHR19849">
    <property type="entry name" value="PHOSPHOLIPASE A-2-ACTIVATING PROTEIN"/>
    <property type="match status" value="1"/>
</dbReference>
<dbReference type="OrthoDB" id="190105at2759"/>
<feature type="repeat" description="WD" evidence="3">
    <location>
        <begin position="473"/>
        <end position="512"/>
    </location>
</feature>
<feature type="repeat" description="WD" evidence="3">
    <location>
        <begin position="591"/>
        <end position="622"/>
    </location>
</feature>
<dbReference type="PANTHER" id="PTHR19849:SF1">
    <property type="entry name" value="F-BOX_WD REPEAT-CONTAINING PROTEIN 7"/>
    <property type="match status" value="1"/>
</dbReference>
<feature type="domain" description="F-box" evidence="5">
    <location>
        <begin position="324"/>
        <end position="370"/>
    </location>
</feature>
<dbReference type="CDD" id="cd00200">
    <property type="entry name" value="WD40"/>
    <property type="match status" value="1"/>
</dbReference>
<feature type="repeat" description="WD" evidence="3">
    <location>
        <begin position="674"/>
        <end position="713"/>
    </location>
</feature>
<dbReference type="SUPFAM" id="SSF81383">
    <property type="entry name" value="F-box domain"/>
    <property type="match status" value="1"/>
</dbReference>
<dbReference type="STRING" id="5486.A0A367Y0S2"/>
<evidence type="ECO:0000256" key="1">
    <source>
        <dbReference type="ARBA" id="ARBA00022574"/>
    </source>
</evidence>
<feature type="compositionally biased region" description="Polar residues" evidence="4">
    <location>
        <begin position="151"/>
        <end position="164"/>
    </location>
</feature>
<dbReference type="SMART" id="SM00320">
    <property type="entry name" value="WD40"/>
    <property type="match status" value="7"/>
</dbReference>
<dbReference type="EMBL" id="QLNQ01000027">
    <property type="protein sequence ID" value="RCK59485.1"/>
    <property type="molecule type" value="Genomic_DNA"/>
</dbReference>
<gene>
    <name evidence="6" type="primary">CDC4_0</name>
    <name evidence="6" type="ORF">Cantr_07900</name>
</gene>
<dbReference type="FunFam" id="1.20.1280.50:FF:000116">
    <property type="entry name" value="SCF ubiquitin ligase complex subunit"/>
    <property type="match status" value="1"/>
</dbReference>
<dbReference type="GO" id="GO:1990756">
    <property type="term" value="F:ubiquitin-like ligase-substrate adaptor activity"/>
    <property type="evidence" value="ECO:0007669"/>
    <property type="project" value="UniProtKB-ARBA"/>
</dbReference>
<dbReference type="PRINTS" id="PR00320">
    <property type="entry name" value="GPROTEINBRPT"/>
</dbReference>
<feature type="compositionally biased region" description="Low complexity" evidence="4">
    <location>
        <begin position="68"/>
        <end position="81"/>
    </location>
</feature>
<dbReference type="PROSITE" id="PS00678">
    <property type="entry name" value="WD_REPEATS_1"/>
    <property type="match status" value="3"/>
</dbReference>
<comment type="caution">
    <text evidence="6">The sequence shown here is derived from an EMBL/GenBank/DDBJ whole genome shotgun (WGS) entry which is preliminary data.</text>
</comment>
<dbReference type="PROSITE" id="PS50294">
    <property type="entry name" value="WD_REPEATS_REGION"/>
    <property type="match status" value="3"/>
</dbReference>
<keyword evidence="7" id="KW-1185">Reference proteome</keyword>
<evidence type="ECO:0000256" key="3">
    <source>
        <dbReference type="PROSITE-ProRule" id="PRU00221"/>
    </source>
</evidence>
<keyword evidence="1 3" id="KW-0853">WD repeat</keyword>
<dbReference type="Pfam" id="PF16856">
    <property type="entry name" value="CDC4_D"/>
    <property type="match status" value="1"/>
</dbReference>
<organism evidence="6 7">
    <name type="scientific">Candida viswanathii</name>
    <dbReference type="NCBI Taxonomy" id="5486"/>
    <lineage>
        <taxon>Eukaryota</taxon>
        <taxon>Fungi</taxon>
        <taxon>Dikarya</taxon>
        <taxon>Ascomycota</taxon>
        <taxon>Saccharomycotina</taxon>
        <taxon>Pichiomycetes</taxon>
        <taxon>Debaryomycetaceae</taxon>
        <taxon>Candida/Lodderomyces clade</taxon>
        <taxon>Candida</taxon>
    </lineage>
</organism>
<dbReference type="FunFam" id="2.130.10.10:FF:001079">
    <property type="entry name" value="Cell division control protein 4"/>
    <property type="match status" value="1"/>
</dbReference>
<protein>
    <submittedName>
        <fullName evidence="6">Cell division control protein 4</fullName>
    </submittedName>
</protein>
<sequence length="799" mass="88726">MDANVNSTNTNAFLYPLRDELARFEYKLTNPNGKLSDNRDNWLHQEYQKLSLSTNTAPSVQNSITNATAATTTSGSTTNHTFPHRENHRKRNAGDVDDVYDQRSLVSSSYDESSDTDNQSLVSVVQPQSAASPQLHRSNGLVHPPLKRRLTSNGDTSTTSSVPVSFQVESPGSITVATNNTTTTTAAAAATTTTAPPVMNHGFVDQHSRHPRTPNAINSPSQTPISDIEEDPIQQLPLPSPSASPIQLDTENEPMLDSKTNLGTIETILNREPATQVELMDLITSLSGFLDERNQNNLIFKLLQKTNRSALSTFNGLINNSLKRDLVSNVPLEVTIKILSYVDYTTLLSLAQVCKKWFEIINNPDIWVKLLKTDKLITDDNVIKYELSNTDQLMREWCTLPGINAAQILYKKRKMIVNRWMDPSYKPNRISVSGHANKVVTCLQHDDEKIVTGVDDKCILIYSTRTGQLMKVLEGHEGGVWALKYTGNTLVTGSTDRTVRVWNMKTGKCTHIFRGHTSTIRCLDIIHPTVIGKNENGEDIIFPEFPLLITGSRDHNIHVWKLPIVDESAEPTNNPEPFDGEYDNPYLIAVLSGHTQSVRSISGYGNIIISGSYDSTVRVWDLLDNGRCKHVLQGHQDRVYSTAMDFKSKTCFSGSMDSNINIWNFETGELLQVLVGHSSLVGLLDLVDGVLVSAAADATLRIWNPKNGELLSKLKGHGAAITCFEHDGLRVVSGSEKMLKLWDVKKGTFARDLLSDVTGGIWQVRIDYKRCVAAVQRVINEDEGETFIEILDFSQPLNK</sequence>
<dbReference type="InterPro" id="IPR001810">
    <property type="entry name" value="F-box_dom"/>
</dbReference>
<dbReference type="SMART" id="SM00256">
    <property type="entry name" value="FBOX"/>
    <property type="match status" value="1"/>
</dbReference>
<dbReference type="GO" id="GO:0005737">
    <property type="term" value="C:cytoplasm"/>
    <property type="evidence" value="ECO:0007669"/>
    <property type="project" value="TreeGrafter"/>
</dbReference>
<dbReference type="InterPro" id="IPR031740">
    <property type="entry name" value="Cdc4_D"/>
</dbReference>
<dbReference type="Gene3D" id="2.130.10.10">
    <property type="entry name" value="YVTN repeat-like/Quinoprotein amine dehydrogenase"/>
    <property type="match status" value="1"/>
</dbReference>
<feature type="compositionally biased region" description="Polar residues" evidence="4">
    <location>
        <begin position="118"/>
        <end position="137"/>
    </location>
</feature>
<dbReference type="GO" id="GO:0051301">
    <property type="term" value="P:cell division"/>
    <property type="evidence" value="ECO:0007669"/>
    <property type="project" value="UniProtKB-KW"/>
</dbReference>
<keyword evidence="6" id="KW-0132">Cell division</keyword>
<dbReference type="GO" id="GO:0043130">
    <property type="term" value="F:ubiquitin binding"/>
    <property type="evidence" value="ECO:0007669"/>
    <property type="project" value="TreeGrafter"/>
</dbReference>
<feature type="repeat" description="WD" evidence="3">
    <location>
        <begin position="632"/>
        <end position="673"/>
    </location>
</feature>
<dbReference type="Pfam" id="PF12937">
    <property type="entry name" value="F-box-like"/>
    <property type="match status" value="1"/>
</dbReference>
<dbReference type="Gene3D" id="1.20.1280.50">
    <property type="match status" value="1"/>
</dbReference>
<dbReference type="InterPro" id="IPR020472">
    <property type="entry name" value="WD40_PAC1"/>
</dbReference>
<dbReference type="InterPro" id="IPR001680">
    <property type="entry name" value="WD40_rpt"/>
</dbReference>
<keyword evidence="6" id="KW-0131">Cell cycle</keyword>
<evidence type="ECO:0000259" key="5">
    <source>
        <dbReference type="PROSITE" id="PS50181"/>
    </source>
</evidence>
<proteinExistence type="predicted"/>
<dbReference type="GO" id="GO:0010992">
    <property type="term" value="P:ubiquitin recycling"/>
    <property type="evidence" value="ECO:0007669"/>
    <property type="project" value="TreeGrafter"/>
</dbReference>
<reference evidence="6 7" key="1">
    <citation type="submission" date="2018-06" db="EMBL/GenBank/DDBJ databases">
        <title>Whole genome sequencing of Candida tropicalis (genome annotated by CSBL at Korea University).</title>
        <authorList>
            <person name="Ahn J."/>
        </authorList>
    </citation>
    <scope>NUCLEOTIDE SEQUENCE [LARGE SCALE GENOMIC DNA]</scope>
    <source>
        <strain evidence="6 7">ATCC 20962</strain>
    </source>
</reference>
<dbReference type="InterPro" id="IPR015943">
    <property type="entry name" value="WD40/YVTN_repeat-like_dom_sf"/>
</dbReference>